<feature type="transmembrane region" description="Helical" evidence="2">
    <location>
        <begin position="42"/>
        <end position="60"/>
    </location>
</feature>
<evidence type="ECO:0000256" key="2">
    <source>
        <dbReference type="SAM" id="Phobius"/>
    </source>
</evidence>
<dbReference type="RefSeq" id="WP_133906631.1">
    <property type="nucleotide sequence ID" value="NZ_SOCP01000014.1"/>
</dbReference>
<dbReference type="Proteomes" id="UP000294927">
    <property type="component" value="Unassembled WGS sequence"/>
</dbReference>
<protein>
    <submittedName>
        <fullName evidence="4">Diguanylate cyclase (GGDEF)-like protein</fullName>
    </submittedName>
</protein>
<dbReference type="EMBL" id="SOCP01000014">
    <property type="protein sequence ID" value="TDV44175.1"/>
    <property type="molecule type" value="Genomic_DNA"/>
</dbReference>
<dbReference type="NCBIfam" id="TIGR00254">
    <property type="entry name" value="GGDEF"/>
    <property type="match status" value="1"/>
</dbReference>
<dbReference type="Pfam" id="PF00990">
    <property type="entry name" value="GGDEF"/>
    <property type="match status" value="1"/>
</dbReference>
<dbReference type="PANTHER" id="PTHR45138">
    <property type="entry name" value="REGULATORY COMPONENTS OF SENSORY TRANSDUCTION SYSTEM"/>
    <property type="match status" value="1"/>
</dbReference>
<dbReference type="InterPro" id="IPR050469">
    <property type="entry name" value="Diguanylate_Cyclase"/>
</dbReference>
<evidence type="ECO:0000313" key="4">
    <source>
        <dbReference type="EMBL" id="TDV44175.1"/>
    </source>
</evidence>
<feature type="transmembrane region" description="Helical" evidence="2">
    <location>
        <begin position="184"/>
        <end position="210"/>
    </location>
</feature>
<dbReference type="InterPro" id="IPR029787">
    <property type="entry name" value="Nucleotide_cyclase"/>
</dbReference>
<organism evidence="4 5">
    <name type="scientific">Actinophytocola oryzae</name>
    <dbReference type="NCBI Taxonomy" id="502181"/>
    <lineage>
        <taxon>Bacteria</taxon>
        <taxon>Bacillati</taxon>
        <taxon>Actinomycetota</taxon>
        <taxon>Actinomycetes</taxon>
        <taxon>Pseudonocardiales</taxon>
        <taxon>Pseudonocardiaceae</taxon>
    </lineage>
</organism>
<dbReference type="PANTHER" id="PTHR45138:SF9">
    <property type="entry name" value="DIGUANYLATE CYCLASE DGCM-RELATED"/>
    <property type="match status" value="1"/>
</dbReference>
<feature type="domain" description="GGDEF" evidence="3">
    <location>
        <begin position="303"/>
        <end position="443"/>
    </location>
</feature>
<evidence type="ECO:0000313" key="5">
    <source>
        <dbReference type="Proteomes" id="UP000294927"/>
    </source>
</evidence>
<dbReference type="Gene3D" id="3.30.70.270">
    <property type="match status" value="1"/>
</dbReference>
<dbReference type="GO" id="GO:0052621">
    <property type="term" value="F:diguanylate cyclase activity"/>
    <property type="evidence" value="ECO:0007669"/>
    <property type="project" value="TreeGrafter"/>
</dbReference>
<comment type="caution">
    <text evidence="4">The sequence shown here is derived from an EMBL/GenBank/DDBJ whole genome shotgun (WGS) entry which is preliminary data.</text>
</comment>
<feature type="transmembrane region" description="Helical" evidence="2">
    <location>
        <begin position="108"/>
        <end position="131"/>
    </location>
</feature>
<dbReference type="InterPro" id="IPR000160">
    <property type="entry name" value="GGDEF_dom"/>
</dbReference>
<keyword evidence="2" id="KW-1133">Transmembrane helix</keyword>
<dbReference type="GO" id="GO:0043709">
    <property type="term" value="P:cell adhesion involved in single-species biofilm formation"/>
    <property type="evidence" value="ECO:0007669"/>
    <property type="project" value="TreeGrafter"/>
</dbReference>
<dbReference type="SUPFAM" id="SSF55073">
    <property type="entry name" value="Nucleotide cyclase"/>
    <property type="match status" value="1"/>
</dbReference>
<dbReference type="SMART" id="SM00267">
    <property type="entry name" value="GGDEF"/>
    <property type="match status" value="1"/>
</dbReference>
<gene>
    <name evidence="4" type="ORF">CLV71_11484</name>
</gene>
<dbReference type="OrthoDB" id="23692at2"/>
<sequence>MRDRAAQHPLRTSAGHSTKERSTRVRRRAIDGWEFWSLRRPLLVYVLTVQLAALIVTILLTGSQRVALADLSMLAGITALGVVKEELTRHVERIRRRFADTPYQNMTSVWTLAAALVLPPGLSAAVVVFLYAHLWFRTWRRVHTARPWKVLVSVSAVVLSCHTASGVAHLIGRPALADAAAPRTVALLVLAVVLYSVVNLGLVAGAYALMTSERTARRLLGTLTDAMLEYATLAMGVLAAILLLRSPLAVVFLIPVLVVLHNSVLIRQLEEASSTDAKTGMLNTAAWLAVAGREFDRAQRDGTSLGLLRLDLDHFTHVNATYGEQFGDTVLHAVADVIQHEVRDVDLVGRHDEEFVVLCAEVTPVELLAVGERVRAAVAELELSAAEASDGRTGADVATVTVSIGLAHYPLSATSLEDLLGAAGIALFAAKDNGRNRVAMRLDHRHQPAQDRSASSSSS</sequence>
<feature type="transmembrane region" description="Helical" evidence="2">
    <location>
        <begin position="151"/>
        <end position="172"/>
    </location>
</feature>
<keyword evidence="2" id="KW-0472">Membrane</keyword>
<evidence type="ECO:0000259" key="3">
    <source>
        <dbReference type="PROSITE" id="PS50887"/>
    </source>
</evidence>
<dbReference type="AlphaFoldDB" id="A0A4R7V7M9"/>
<dbReference type="GO" id="GO:0005886">
    <property type="term" value="C:plasma membrane"/>
    <property type="evidence" value="ECO:0007669"/>
    <property type="project" value="TreeGrafter"/>
</dbReference>
<feature type="transmembrane region" description="Helical" evidence="2">
    <location>
        <begin position="230"/>
        <end position="260"/>
    </location>
</feature>
<dbReference type="GO" id="GO:1902201">
    <property type="term" value="P:negative regulation of bacterial-type flagellum-dependent cell motility"/>
    <property type="evidence" value="ECO:0007669"/>
    <property type="project" value="TreeGrafter"/>
</dbReference>
<feature type="region of interest" description="Disordered" evidence="1">
    <location>
        <begin position="1"/>
        <end position="23"/>
    </location>
</feature>
<dbReference type="CDD" id="cd01949">
    <property type="entry name" value="GGDEF"/>
    <property type="match status" value="1"/>
</dbReference>
<proteinExistence type="predicted"/>
<keyword evidence="5" id="KW-1185">Reference proteome</keyword>
<keyword evidence="2" id="KW-0812">Transmembrane</keyword>
<reference evidence="4 5" key="1">
    <citation type="submission" date="2019-03" db="EMBL/GenBank/DDBJ databases">
        <title>Genomic Encyclopedia of Archaeal and Bacterial Type Strains, Phase II (KMG-II): from individual species to whole genera.</title>
        <authorList>
            <person name="Goeker M."/>
        </authorList>
    </citation>
    <scope>NUCLEOTIDE SEQUENCE [LARGE SCALE GENOMIC DNA]</scope>
    <source>
        <strain evidence="4 5">DSM 45499</strain>
    </source>
</reference>
<accession>A0A4R7V7M9</accession>
<name>A0A4R7V7M9_9PSEU</name>
<dbReference type="InterPro" id="IPR043128">
    <property type="entry name" value="Rev_trsase/Diguanyl_cyclase"/>
</dbReference>
<dbReference type="PROSITE" id="PS50887">
    <property type="entry name" value="GGDEF"/>
    <property type="match status" value="1"/>
</dbReference>
<evidence type="ECO:0000256" key="1">
    <source>
        <dbReference type="SAM" id="MobiDB-lite"/>
    </source>
</evidence>